<proteinExistence type="predicted"/>
<dbReference type="InterPro" id="IPR013325">
    <property type="entry name" value="RNA_pol_sigma_r2"/>
</dbReference>
<dbReference type="RefSeq" id="WP_212966287.1">
    <property type="nucleotide sequence ID" value="NZ_BORB01000015.1"/>
</dbReference>
<feature type="domain" description="RNA polymerase sigma-70" evidence="5">
    <location>
        <begin position="220"/>
        <end position="246"/>
    </location>
</feature>
<dbReference type="PANTHER" id="PTHR30385">
    <property type="entry name" value="SIGMA FACTOR F FLAGELLAR"/>
    <property type="match status" value="1"/>
</dbReference>
<dbReference type="InterPro" id="IPR013324">
    <property type="entry name" value="RNA_pol_sigma_r3/r4-like"/>
</dbReference>
<sequence length="259" mass="29811">MSNSPPLDEQQCWDLWIHSRDADAGNKLIEKYMPLVSYHVQRISVGLPKNVSREELRSLGMTGLLDALYKFDISRDLKFDTYASFRIRGAVIDGLRKEDWLPRSTREKVKKIETTTHKLEQHLMRKPSISEIAKNCGYTEDEVCRVLNEHVFSSVLSIDEKIATNEEGDHSVHSIKDQESLGPEDQLVKKEWLSELEEAIKDLTEKEQLVLSLFYKEELTFTEIGEVMQLSTSRISQIHSKTLAKLKVILLKNNNRGNP</sequence>
<keyword evidence="2" id="KW-0731">Sigma factor</keyword>
<keyword evidence="3" id="KW-0238">DNA-binding</keyword>
<keyword evidence="7" id="KW-1185">Reference proteome</keyword>
<dbReference type="PIRSF" id="PIRSF000770">
    <property type="entry name" value="RNA_pol_sigma-SigE/K"/>
    <property type="match status" value="1"/>
</dbReference>
<evidence type="ECO:0000313" key="7">
    <source>
        <dbReference type="Proteomes" id="UP000679950"/>
    </source>
</evidence>
<accession>A0ABQ4KIL8</accession>
<dbReference type="Pfam" id="PF04542">
    <property type="entry name" value="Sigma70_r2"/>
    <property type="match status" value="1"/>
</dbReference>
<dbReference type="NCBIfam" id="NF005809">
    <property type="entry name" value="PRK07670.1"/>
    <property type="match status" value="1"/>
</dbReference>
<dbReference type="Gene3D" id="1.10.1740.10">
    <property type="match status" value="1"/>
</dbReference>
<dbReference type="Pfam" id="PF04539">
    <property type="entry name" value="Sigma70_r3"/>
    <property type="match status" value="1"/>
</dbReference>
<evidence type="ECO:0000259" key="5">
    <source>
        <dbReference type="PROSITE" id="PS00716"/>
    </source>
</evidence>
<dbReference type="PRINTS" id="PR00046">
    <property type="entry name" value="SIGMA70FCT"/>
</dbReference>
<dbReference type="InterPro" id="IPR014284">
    <property type="entry name" value="RNA_pol_sigma-70_dom"/>
</dbReference>
<dbReference type="InterPro" id="IPR007630">
    <property type="entry name" value="RNA_pol_sigma70_r4"/>
</dbReference>
<evidence type="ECO:0000256" key="1">
    <source>
        <dbReference type="ARBA" id="ARBA00023015"/>
    </source>
</evidence>
<dbReference type="CDD" id="cd06171">
    <property type="entry name" value="Sigma70_r4"/>
    <property type="match status" value="1"/>
</dbReference>
<dbReference type="NCBIfam" id="NF005413">
    <property type="entry name" value="PRK06986.1"/>
    <property type="match status" value="1"/>
</dbReference>
<dbReference type="SUPFAM" id="SSF88946">
    <property type="entry name" value="Sigma2 domain of RNA polymerase sigma factors"/>
    <property type="match status" value="1"/>
</dbReference>
<evidence type="ECO:0000313" key="6">
    <source>
        <dbReference type="EMBL" id="GIN57805.1"/>
    </source>
</evidence>
<keyword evidence="1" id="KW-0805">Transcription regulation</keyword>
<organism evidence="6 7">
    <name type="scientific">Lederbergia ruris</name>
    <dbReference type="NCBI Taxonomy" id="217495"/>
    <lineage>
        <taxon>Bacteria</taxon>
        <taxon>Bacillati</taxon>
        <taxon>Bacillota</taxon>
        <taxon>Bacilli</taxon>
        <taxon>Bacillales</taxon>
        <taxon>Bacillaceae</taxon>
        <taxon>Lederbergia</taxon>
    </lineage>
</organism>
<dbReference type="InterPro" id="IPR007627">
    <property type="entry name" value="RNA_pol_sigma70_r2"/>
</dbReference>
<dbReference type="NCBIfam" id="TIGR02937">
    <property type="entry name" value="sigma70-ECF"/>
    <property type="match status" value="1"/>
</dbReference>
<dbReference type="InterPro" id="IPR012845">
    <property type="entry name" value="RNA_pol_sigma_FliA_WhiG"/>
</dbReference>
<dbReference type="InterPro" id="IPR007624">
    <property type="entry name" value="RNA_pol_sigma70_r3"/>
</dbReference>
<dbReference type="Gene3D" id="1.20.140.160">
    <property type="match status" value="1"/>
</dbReference>
<protein>
    <submittedName>
        <fullName evidence="6">RNA polymerase sigma-D factor</fullName>
    </submittedName>
</protein>
<dbReference type="EMBL" id="BORB01000015">
    <property type="protein sequence ID" value="GIN57805.1"/>
    <property type="molecule type" value="Genomic_DNA"/>
</dbReference>
<reference evidence="6 7" key="1">
    <citation type="submission" date="2021-03" db="EMBL/GenBank/DDBJ databases">
        <title>Antimicrobial resistance genes in bacteria isolated from Japanese honey, and their potential for conferring macrolide and lincosamide resistance in the American foulbrood pathogen Paenibacillus larvae.</title>
        <authorList>
            <person name="Okamoto M."/>
            <person name="Kumagai M."/>
            <person name="Kanamori H."/>
            <person name="Takamatsu D."/>
        </authorList>
    </citation>
    <scope>NUCLEOTIDE SEQUENCE [LARGE SCALE GENOMIC DNA]</scope>
    <source>
        <strain evidence="6 7">J8TS2</strain>
    </source>
</reference>
<dbReference type="Pfam" id="PF04545">
    <property type="entry name" value="Sigma70_r4"/>
    <property type="match status" value="1"/>
</dbReference>
<comment type="caution">
    <text evidence="6">The sequence shown here is derived from an EMBL/GenBank/DDBJ whole genome shotgun (WGS) entry which is preliminary data.</text>
</comment>
<dbReference type="InterPro" id="IPR000943">
    <property type="entry name" value="RNA_pol_sigma70"/>
</dbReference>
<keyword evidence="4" id="KW-0804">Transcription</keyword>
<evidence type="ECO:0000256" key="4">
    <source>
        <dbReference type="ARBA" id="ARBA00023163"/>
    </source>
</evidence>
<dbReference type="PROSITE" id="PS00716">
    <property type="entry name" value="SIGMA70_2"/>
    <property type="match status" value="1"/>
</dbReference>
<dbReference type="NCBIfam" id="TIGR02479">
    <property type="entry name" value="FliA_WhiG"/>
    <property type="match status" value="1"/>
</dbReference>
<name>A0ABQ4KIL8_9BACI</name>
<dbReference type="SUPFAM" id="SSF88659">
    <property type="entry name" value="Sigma3 and sigma4 domains of RNA polymerase sigma factors"/>
    <property type="match status" value="2"/>
</dbReference>
<dbReference type="PANTHER" id="PTHR30385:SF7">
    <property type="entry name" value="RNA POLYMERASE SIGMA FACTOR FLIA"/>
    <property type="match status" value="1"/>
</dbReference>
<evidence type="ECO:0000256" key="2">
    <source>
        <dbReference type="ARBA" id="ARBA00023082"/>
    </source>
</evidence>
<gene>
    <name evidence="6" type="primary">sigD</name>
    <name evidence="6" type="ORF">J8TS2_21240</name>
</gene>
<evidence type="ECO:0000256" key="3">
    <source>
        <dbReference type="ARBA" id="ARBA00023125"/>
    </source>
</evidence>
<dbReference type="Proteomes" id="UP000679950">
    <property type="component" value="Unassembled WGS sequence"/>
</dbReference>